<name>A0A656GDV2_PSEA0</name>
<evidence type="ECO:0000313" key="2">
    <source>
        <dbReference type="Proteomes" id="UP000003465"/>
    </source>
</evidence>
<dbReference type="EMBL" id="AEAG01000912">
    <property type="protein sequence ID" value="EGH24256.1"/>
    <property type="molecule type" value="Genomic_DNA"/>
</dbReference>
<dbReference type="Proteomes" id="UP000003465">
    <property type="component" value="Unassembled WGS sequence"/>
</dbReference>
<accession>A0A656GDV2</accession>
<organism evidence="1 2">
    <name type="scientific">Pseudomonas amygdali pv. mori str. 301020</name>
    <dbReference type="NCBI Taxonomy" id="629261"/>
    <lineage>
        <taxon>Bacteria</taxon>
        <taxon>Pseudomonadati</taxon>
        <taxon>Pseudomonadota</taxon>
        <taxon>Gammaproteobacteria</taxon>
        <taxon>Pseudomonadales</taxon>
        <taxon>Pseudomonadaceae</taxon>
        <taxon>Pseudomonas</taxon>
        <taxon>Pseudomonas amygdali</taxon>
    </lineage>
</organism>
<evidence type="ECO:0000313" key="1">
    <source>
        <dbReference type="EMBL" id="EGH24256.1"/>
    </source>
</evidence>
<dbReference type="AlphaFoldDB" id="A0A656GDV2"/>
<gene>
    <name evidence="1" type="ORF">PSYMO_23458</name>
</gene>
<comment type="caution">
    <text evidence="1">The sequence shown here is derived from an EMBL/GenBank/DDBJ whole genome shotgun (WGS) entry which is preliminary data.</text>
</comment>
<protein>
    <submittedName>
        <fullName evidence="1">Uncharacterized protein</fullName>
    </submittedName>
</protein>
<sequence length="54" mass="5867">MVIELTAASDLSRFIERVVRLGKGWAIKPAIYAILRAAKTPEAKAASLQVTGRK</sequence>
<proteinExistence type="predicted"/>
<reference evidence="1 2" key="1">
    <citation type="journal article" date="2011" name="PLoS Pathog.">
        <title>Dynamic evolution of pathogenicity revealed by sequencing and comparative genomics of 19 Pseudomonas syringae isolates.</title>
        <authorList>
            <person name="Baltrus D.A."/>
            <person name="Nishimura M.T."/>
            <person name="Romanchuk A."/>
            <person name="Chang J.H."/>
            <person name="Mukhtar M.S."/>
            <person name="Cherkis K."/>
            <person name="Roach J."/>
            <person name="Grant S.R."/>
            <person name="Jones C.D."/>
            <person name="Dangl J.L."/>
        </authorList>
    </citation>
    <scope>NUCLEOTIDE SEQUENCE [LARGE SCALE GENOMIC DNA]</scope>
    <source>
        <strain evidence="1 2">301020</strain>
    </source>
</reference>